<keyword evidence="4" id="KW-0808">Transferase</keyword>
<name>A0ABZ2UZG1_9RHOB</name>
<protein>
    <recommendedName>
        <fullName evidence="1">diguanylate cyclase</fullName>
        <ecNumber evidence="1">2.7.7.65</ecNumber>
    </recommendedName>
</protein>
<gene>
    <name evidence="4" type="ORF">AABB29_11480</name>
</gene>
<proteinExistence type="predicted"/>
<dbReference type="InterPro" id="IPR029787">
    <property type="entry name" value="Nucleotide_cyclase"/>
</dbReference>
<keyword evidence="2" id="KW-1133">Transmembrane helix</keyword>
<evidence type="ECO:0000256" key="2">
    <source>
        <dbReference type="SAM" id="Phobius"/>
    </source>
</evidence>
<keyword evidence="5" id="KW-1185">Reference proteome</keyword>
<dbReference type="EMBL" id="CP150951">
    <property type="protein sequence ID" value="WZC47547.1"/>
    <property type="molecule type" value="Genomic_DNA"/>
</dbReference>
<dbReference type="PANTHER" id="PTHR45138">
    <property type="entry name" value="REGULATORY COMPONENTS OF SENSORY TRANSDUCTION SYSTEM"/>
    <property type="match status" value="1"/>
</dbReference>
<evidence type="ECO:0000256" key="1">
    <source>
        <dbReference type="ARBA" id="ARBA00012528"/>
    </source>
</evidence>
<dbReference type="SMART" id="SM00267">
    <property type="entry name" value="GGDEF"/>
    <property type="match status" value="1"/>
</dbReference>
<evidence type="ECO:0000313" key="5">
    <source>
        <dbReference type="Proteomes" id="UP001440612"/>
    </source>
</evidence>
<keyword evidence="2" id="KW-0472">Membrane</keyword>
<dbReference type="InterPro" id="IPR050469">
    <property type="entry name" value="Diguanylate_Cyclase"/>
</dbReference>
<keyword evidence="2" id="KW-0812">Transmembrane</keyword>
<dbReference type="RefSeq" id="WP_341365667.1">
    <property type="nucleotide sequence ID" value="NZ_CP150951.2"/>
</dbReference>
<sequence>MAQKLLLNLMMPSHRGWQIGQGACLFLLALALVLCIDLIGNWQLSGSALSYALQMPLVVAPVVAIAHVSSVQIRQYKLRLDGVQNRDALTAVYNRAAFTRRVTRVLPQSGALLMLDVDQLKVINRQLGHDTGDLCLMALAMKFRESTRDTDIMGRLDGATFAIYMPGAPMDIAGTIAERLRDGIQVTTAWGLLHVTVSLGAVPADGVTPLDELLHDASNALEQAKLSGRGGVILTDLAAVA</sequence>
<dbReference type="GO" id="GO:0052621">
    <property type="term" value="F:diguanylate cyclase activity"/>
    <property type="evidence" value="ECO:0007669"/>
    <property type="project" value="UniProtKB-EC"/>
</dbReference>
<dbReference type="EC" id="2.7.7.65" evidence="1"/>
<reference evidence="5" key="1">
    <citation type="submission" date="2024-04" db="EMBL/GenBank/DDBJ databases">
        <title>Phylogenomic analyses of a clade within the roseobacter group suggest taxonomic reassignments of species of the genera Aestuariivita, Citreicella, Loktanella, Nautella, Pelagibaca, Ruegeria, Thalassobius, Thiobacimonas and Tropicibacter, and the proposal o.</title>
        <authorList>
            <person name="Jeon C.O."/>
        </authorList>
    </citation>
    <scope>NUCLEOTIDE SEQUENCE [LARGE SCALE GENOMIC DNA]</scope>
    <source>
        <strain evidence="5">BS5-3</strain>
    </source>
</reference>
<dbReference type="NCBIfam" id="TIGR00254">
    <property type="entry name" value="GGDEF"/>
    <property type="match status" value="1"/>
</dbReference>
<dbReference type="SUPFAM" id="SSF55073">
    <property type="entry name" value="Nucleotide cyclase"/>
    <property type="match status" value="1"/>
</dbReference>
<organism evidence="4 5">
    <name type="scientific">Yoonia phaeophyticola</name>
    <dbReference type="NCBI Taxonomy" id="3137369"/>
    <lineage>
        <taxon>Bacteria</taxon>
        <taxon>Pseudomonadati</taxon>
        <taxon>Pseudomonadota</taxon>
        <taxon>Alphaproteobacteria</taxon>
        <taxon>Rhodobacterales</taxon>
        <taxon>Paracoccaceae</taxon>
        <taxon>Yoonia</taxon>
    </lineage>
</organism>
<feature type="domain" description="GGDEF" evidence="3">
    <location>
        <begin position="108"/>
        <end position="237"/>
    </location>
</feature>
<feature type="transmembrane region" description="Helical" evidence="2">
    <location>
        <begin position="51"/>
        <end position="69"/>
    </location>
</feature>
<evidence type="ECO:0000313" key="4">
    <source>
        <dbReference type="EMBL" id="WZC47547.1"/>
    </source>
</evidence>
<accession>A0ABZ2UZG1</accession>
<keyword evidence="4" id="KW-0548">Nucleotidyltransferase</keyword>
<dbReference type="Proteomes" id="UP001440612">
    <property type="component" value="Chromosome"/>
</dbReference>
<dbReference type="PROSITE" id="PS50887">
    <property type="entry name" value="GGDEF"/>
    <property type="match status" value="1"/>
</dbReference>
<dbReference type="Gene3D" id="3.30.70.270">
    <property type="match status" value="1"/>
</dbReference>
<dbReference type="Pfam" id="PF00990">
    <property type="entry name" value="GGDEF"/>
    <property type="match status" value="1"/>
</dbReference>
<dbReference type="PANTHER" id="PTHR45138:SF24">
    <property type="entry name" value="DIGUANYLATE CYCLASE DGCC-RELATED"/>
    <property type="match status" value="1"/>
</dbReference>
<dbReference type="InterPro" id="IPR000160">
    <property type="entry name" value="GGDEF_dom"/>
</dbReference>
<dbReference type="InterPro" id="IPR043128">
    <property type="entry name" value="Rev_trsase/Diguanyl_cyclase"/>
</dbReference>
<dbReference type="CDD" id="cd01949">
    <property type="entry name" value="GGDEF"/>
    <property type="match status" value="1"/>
</dbReference>
<evidence type="ECO:0000259" key="3">
    <source>
        <dbReference type="PROSITE" id="PS50887"/>
    </source>
</evidence>